<name>A0ABP6V3E0_9GAMM</name>
<evidence type="ECO:0000256" key="8">
    <source>
        <dbReference type="SAM" id="SignalP"/>
    </source>
</evidence>
<dbReference type="Proteomes" id="UP001500795">
    <property type="component" value="Unassembled WGS sequence"/>
</dbReference>
<evidence type="ECO:0000256" key="4">
    <source>
        <dbReference type="ARBA" id="ARBA00022452"/>
    </source>
</evidence>
<comment type="subcellular location">
    <subcellularLocation>
        <location evidence="1">Cell outer membrane</location>
    </subcellularLocation>
</comment>
<proteinExistence type="inferred from homology"/>
<protein>
    <submittedName>
        <fullName evidence="9">TolC family outer membrane protein</fullName>
    </submittedName>
</protein>
<keyword evidence="4" id="KW-1134">Transmembrane beta strand</keyword>
<dbReference type="SUPFAM" id="SSF56954">
    <property type="entry name" value="Outer membrane efflux proteins (OEP)"/>
    <property type="match status" value="1"/>
</dbReference>
<feature type="chain" id="PRO_5047245246" evidence="8">
    <location>
        <begin position="24"/>
        <end position="441"/>
    </location>
</feature>
<evidence type="ECO:0000256" key="6">
    <source>
        <dbReference type="ARBA" id="ARBA00023136"/>
    </source>
</evidence>
<dbReference type="PANTHER" id="PTHR30026:SF22">
    <property type="entry name" value="OUTER MEMBRANE EFFLUX PROTEIN"/>
    <property type="match status" value="1"/>
</dbReference>
<evidence type="ECO:0000256" key="2">
    <source>
        <dbReference type="ARBA" id="ARBA00007613"/>
    </source>
</evidence>
<keyword evidence="8" id="KW-0732">Signal</keyword>
<keyword evidence="3" id="KW-0813">Transport</keyword>
<evidence type="ECO:0000256" key="7">
    <source>
        <dbReference type="ARBA" id="ARBA00023237"/>
    </source>
</evidence>
<evidence type="ECO:0000256" key="1">
    <source>
        <dbReference type="ARBA" id="ARBA00004442"/>
    </source>
</evidence>
<gene>
    <name evidence="9" type="ORF">GCM10022394_01680</name>
</gene>
<dbReference type="InterPro" id="IPR003423">
    <property type="entry name" value="OMP_efflux"/>
</dbReference>
<keyword evidence="6" id="KW-0472">Membrane</keyword>
<keyword evidence="7" id="KW-0998">Cell outer membrane</keyword>
<accession>A0ABP6V3E0</accession>
<dbReference type="RefSeq" id="WP_344953691.1">
    <property type="nucleotide sequence ID" value="NZ_BAABCX010000001.1"/>
</dbReference>
<dbReference type="NCBIfam" id="TIGR01844">
    <property type="entry name" value="type_I_sec_TolC"/>
    <property type="match status" value="1"/>
</dbReference>
<organism evidence="9 10">
    <name type="scientific">Zobellella aerophila</name>
    <dbReference type="NCBI Taxonomy" id="870480"/>
    <lineage>
        <taxon>Bacteria</taxon>
        <taxon>Pseudomonadati</taxon>
        <taxon>Pseudomonadota</taxon>
        <taxon>Gammaproteobacteria</taxon>
        <taxon>Aeromonadales</taxon>
        <taxon>Aeromonadaceae</taxon>
        <taxon>Zobellella</taxon>
    </lineage>
</organism>
<dbReference type="EMBL" id="BAABCX010000001">
    <property type="protein sequence ID" value="GAA3526242.1"/>
    <property type="molecule type" value="Genomic_DNA"/>
</dbReference>
<comment type="caution">
    <text evidence="9">The sequence shown here is derived from an EMBL/GenBank/DDBJ whole genome shotgun (WGS) entry which is preliminary data.</text>
</comment>
<feature type="signal peptide" evidence="8">
    <location>
        <begin position="1"/>
        <end position="23"/>
    </location>
</feature>
<dbReference type="Pfam" id="PF02321">
    <property type="entry name" value="OEP"/>
    <property type="match status" value="2"/>
</dbReference>
<dbReference type="Gene3D" id="1.20.1600.10">
    <property type="entry name" value="Outer membrane efflux proteins (OEP)"/>
    <property type="match status" value="1"/>
</dbReference>
<keyword evidence="10" id="KW-1185">Reference proteome</keyword>
<dbReference type="InterPro" id="IPR051906">
    <property type="entry name" value="TolC-like"/>
</dbReference>
<evidence type="ECO:0000256" key="5">
    <source>
        <dbReference type="ARBA" id="ARBA00022692"/>
    </source>
</evidence>
<evidence type="ECO:0000256" key="3">
    <source>
        <dbReference type="ARBA" id="ARBA00022448"/>
    </source>
</evidence>
<dbReference type="PANTHER" id="PTHR30026">
    <property type="entry name" value="OUTER MEMBRANE PROTEIN TOLC"/>
    <property type="match status" value="1"/>
</dbReference>
<comment type="similarity">
    <text evidence="2">Belongs to the outer membrane factor (OMF) (TC 1.B.17) family.</text>
</comment>
<reference evidence="10" key="1">
    <citation type="journal article" date="2019" name="Int. J. Syst. Evol. Microbiol.">
        <title>The Global Catalogue of Microorganisms (GCM) 10K type strain sequencing project: providing services to taxonomists for standard genome sequencing and annotation.</title>
        <authorList>
            <consortium name="The Broad Institute Genomics Platform"/>
            <consortium name="The Broad Institute Genome Sequencing Center for Infectious Disease"/>
            <person name="Wu L."/>
            <person name="Ma J."/>
        </authorList>
    </citation>
    <scope>NUCLEOTIDE SEQUENCE [LARGE SCALE GENOMIC DNA]</scope>
    <source>
        <strain evidence="10">JCM 17110</strain>
    </source>
</reference>
<evidence type="ECO:0000313" key="9">
    <source>
        <dbReference type="EMBL" id="GAA3526242.1"/>
    </source>
</evidence>
<evidence type="ECO:0000313" key="10">
    <source>
        <dbReference type="Proteomes" id="UP001500795"/>
    </source>
</evidence>
<keyword evidence="5" id="KW-0812">Transmembrane</keyword>
<sequence length="441" mass="49751">MRKYSIVAAVVVTALWLPGQARSQTLEEAVSQTLTTHPRVKDAFHLYQSRQYEQDAAFAGYLPKVDADAGIGYEYTDSPGVRDGNPRSDKTLTREELGISLRQMLFDGFKTPSNVHRTQAEADAQRYALLATAEDIALNVSEVYLDLLRHSEIVKLSRQNLETHEQIMADIQKRTTSGLGSSADLTQIRGRVARAYSNMTAAENNQRDAESRFISLVNQAPSELRQPKPDADYMPASLDDALVRAQENNPTVISAVYDAEAARYQHQDAKSGFYPNIAIELDQNWDEDIDGVRGHYEDFTAMIRLRYNLFNGGADLARSRSTSALEMQAKDIHMNALRQANEGTRLAWVAYETLGLQKEFLRQHVESGFDTVGAYKKQFSLGSRTLLDVLNTENELFEARRSYINAEYDQLLAEYRIMNATGQLLESLRFTQPEQWLASKE</sequence>
<dbReference type="InterPro" id="IPR010130">
    <property type="entry name" value="T1SS_OMP_TolC"/>
</dbReference>